<dbReference type="Proteomes" id="UP001374803">
    <property type="component" value="Chromosome"/>
</dbReference>
<name>A0ABZ2LH64_9BACT</name>
<accession>A0ABZ2LH64</accession>
<protein>
    <recommendedName>
        <fullName evidence="4">Outer membrane protein beta-barrel domain-containing protein</fullName>
    </recommendedName>
</protein>
<dbReference type="RefSeq" id="WP_394839960.1">
    <property type="nucleotide sequence ID" value="NZ_CP089929.1"/>
</dbReference>
<organism evidence="2 3">
    <name type="scientific">Pendulispora rubella</name>
    <dbReference type="NCBI Taxonomy" id="2741070"/>
    <lineage>
        <taxon>Bacteria</taxon>
        <taxon>Pseudomonadati</taxon>
        <taxon>Myxococcota</taxon>
        <taxon>Myxococcia</taxon>
        <taxon>Myxococcales</taxon>
        <taxon>Sorangiineae</taxon>
        <taxon>Pendulisporaceae</taxon>
        <taxon>Pendulispora</taxon>
    </lineage>
</organism>
<sequence length="281" mass="30592">MKRRHILGALFGSVLSLTMFTKSAHAVEPWLDRPLTLPSLHASADVGLGFGQYPTVSNNEVSHTWGSGANIEAAVGVPILGEVGVRTALRFGDDGKFSQGDRFGRLFDKQTFDARATGRDTFANPEIFLRGTLVDVNIVAVGLETRFSLPAADDSKFGWAPGVPVRIRIPSLARIDTGIYVPFVFDDDTRYSVDIPAHVWFQSDQLFFGPLVGFRFNHFPTGPDTSENEATIRLGGGVGYTVLSFIDLKAQVYFDRVNKIREGDNLGNQLGFGLGAGINIP</sequence>
<evidence type="ECO:0000256" key="1">
    <source>
        <dbReference type="SAM" id="SignalP"/>
    </source>
</evidence>
<feature type="signal peptide" evidence="1">
    <location>
        <begin position="1"/>
        <end position="26"/>
    </location>
</feature>
<proteinExistence type="predicted"/>
<evidence type="ECO:0008006" key="4">
    <source>
        <dbReference type="Google" id="ProtNLM"/>
    </source>
</evidence>
<gene>
    <name evidence="2" type="ORF">LVJ94_24020</name>
</gene>
<evidence type="ECO:0000313" key="2">
    <source>
        <dbReference type="EMBL" id="WXB10283.1"/>
    </source>
</evidence>
<keyword evidence="1" id="KW-0732">Signal</keyword>
<keyword evidence="3" id="KW-1185">Reference proteome</keyword>
<feature type="chain" id="PRO_5047078622" description="Outer membrane protein beta-barrel domain-containing protein" evidence="1">
    <location>
        <begin position="27"/>
        <end position="281"/>
    </location>
</feature>
<reference evidence="2" key="1">
    <citation type="submission" date="2021-12" db="EMBL/GenBank/DDBJ databases">
        <title>Discovery of the Pendulisporaceae a myxobacterial family with distinct sporulation behavior and unique specialized metabolism.</title>
        <authorList>
            <person name="Garcia R."/>
            <person name="Popoff A."/>
            <person name="Bader C.D."/>
            <person name="Loehr J."/>
            <person name="Walesch S."/>
            <person name="Walt C."/>
            <person name="Boldt J."/>
            <person name="Bunk B."/>
            <person name="Haeckl F.J.F.P.J."/>
            <person name="Gunesch A.P."/>
            <person name="Birkelbach J."/>
            <person name="Nuebel U."/>
            <person name="Pietschmann T."/>
            <person name="Bach T."/>
            <person name="Mueller R."/>
        </authorList>
    </citation>
    <scope>NUCLEOTIDE SEQUENCE</scope>
    <source>
        <strain evidence="2">MSr11367</strain>
    </source>
</reference>
<evidence type="ECO:0000313" key="3">
    <source>
        <dbReference type="Proteomes" id="UP001374803"/>
    </source>
</evidence>
<dbReference type="EMBL" id="CP089983">
    <property type="protein sequence ID" value="WXB10283.1"/>
    <property type="molecule type" value="Genomic_DNA"/>
</dbReference>